<organism evidence="19">
    <name type="scientific">uncultured marine thaumarchaeote KM3_68_B04</name>
    <dbReference type="NCBI Taxonomy" id="1456242"/>
    <lineage>
        <taxon>Archaea</taxon>
        <taxon>Nitrososphaerota</taxon>
        <taxon>environmental samples</taxon>
    </lineage>
</organism>
<evidence type="ECO:0000256" key="1">
    <source>
        <dbReference type="ARBA" id="ARBA00007504"/>
    </source>
</evidence>
<dbReference type="InterPro" id="IPR014001">
    <property type="entry name" value="Helicase_ATP-bd"/>
</dbReference>
<dbReference type="GO" id="GO:0003677">
    <property type="term" value="F:DNA binding"/>
    <property type="evidence" value="ECO:0007669"/>
    <property type="project" value="UniProtKB-KW"/>
</dbReference>
<gene>
    <name evidence="19" type="primary">recG</name>
</gene>
<keyword evidence="5 19" id="KW-0378">Hydrolase</keyword>
<dbReference type="GO" id="GO:0005524">
    <property type="term" value="F:ATP binding"/>
    <property type="evidence" value="ECO:0007669"/>
    <property type="project" value="UniProtKB-KW"/>
</dbReference>
<evidence type="ECO:0000256" key="12">
    <source>
        <dbReference type="ARBA" id="ARBA00034617"/>
    </source>
</evidence>
<feature type="domain" description="Helicase ATP-binding" evidence="17">
    <location>
        <begin position="293"/>
        <end position="454"/>
    </location>
</feature>
<evidence type="ECO:0000256" key="4">
    <source>
        <dbReference type="ARBA" id="ARBA00022763"/>
    </source>
</evidence>
<evidence type="ECO:0000256" key="8">
    <source>
        <dbReference type="ARBA" id="ARBA00023125"/>
    </source>
</evidence>
<dbReference type="SUPFAM" id="SSF50249">
    <property type="entry name" value="Nucleic acid-binding proteins"/>
    <property type="match status" value="1"/>
</dbReference>
<evidence type="ECO:0000256" key="5">
    <source>
        <dbReference type="ARBA" id="ARBA00022801"/>
    </source>
</evidence>
<dbReference type="Pfam" id="PF00270">
    <property type="entry name" value="DEAD"/>
    <property type="match status" value="1"/>
</dbReference>
<dbReference type="InterPro" id="IPR033454">
    <property type="entry name" value="RecG_wedge"/>
</dbReference>
<dbReference type="EC" id="5.6.2.4" evidence="13"/>
<comment type="catalytic activity">
    <reaction evidence="12">
        <text>Couples ATP hydrolysis with the unwinding of duplex DNA by translocating in the 3'-5' direction.</text>
        <dbReference type="EC" id="5.6.2.4"/>
    </reaction>
</comment>
<name>A0A075HEC3_9ARCH</name>
<dbReference type="InterPro" id="IPR004609">
    <property type="entry name" value="ATP-dep_DNA_helicase_RecG"/>
</dbReference>
<keyword evidence="3" id="KW-0547">Nucleotide-binding</keyword>
<dbReference type="EMBL" id="KF901013">
    <property type="protein sequence ID" value="AIF14876.1"/>
    <property type="molecule type" value="Genomic_DNA"/>
</dbReference>
<keyword evidence="10" id="KW-0234">DNA repair</keyword>
<dbReference type="PROSITE" id="PS51192">
    <property type="entry name" value="HELICASE_ATP_BIND_1"/>
    <property type="match status" value="1"/>
</dbReference>
<evidence type="ECO:0000256" key="3">
    <source>
        <dbReference type="ARBA" id="ARBA00022741"/>
    </source>
</evidence>
<evidence type="ECO:0000259" key="17">
    <source>
        <dbReference type="PROSITE" id="PS51192"/>
    </source>
</evidence>
<dbReference type="InterPro" id="IPR011545">
    <property type="entry name" value="DEAD/DEAH_box_helicase_dom"/>
</dbReference>
<accession>A0A075HEC3</accession>
<dbReference type="PANTHER" id="PTHR47964">
    <property type="entry name" value="ATP-DEPENDENT DNA HELICASE HOMOLOG RECG, CHLOROPLASTIC"/>
    <property type="match status" value="1"/>
</dbReference>
<comment type="similarity">
    <text evidence="1">Belongs to the helicase family. RecG subfamily.</text>
</comment>
<evidence type="ECO:0000256" key="9">
    <source>
        <dbReference type="ARBA" id="ARBA00023172"/>
    </source>
</evidence>
<keyword evidence="7" id="KW-0067">ATP-binding</keyword>
<dbReference type="CDD" id="cd17992">
    <property type="entry name" value="DEXHc_RecG"/>
    <property type="match status" value="1"/>
</dbReference>
<dbReference type="GO" id="GO:0043138">
    <property type="term" value="F:3'-5' DNA helicase activity"/>
    <property type="evidence" value="ECO:0007669"/>
    <property type="project" value="UniProtKB-EC"/>
</dbReference>
<dbReference type="PANTHER" id="PTHR47964:SF1">
    <property type="entry name" value="ATP-DEPENDENT DNA HELICASE HOMOLOG RECG, CHLOROPLASTIC"/>
    <property type="match status" value="1"/>
</dbReference>
<keyword evidence="4" id="KW-0227">DNA damage</keyword>
<sequence length="702" mass="78303">MSKHPLELESPVRFLSGVGPRRATILSKNGIVTVEDLLLTLPKRYEDRSRVTDISSLSLDATTGIKAKVLGAAVRPTRRPGFKLFEMLVADETGHIYVMFPNQAYLREVFKEVRAVRMFGTVTQRKAGGLQLTNPEYEIVEDDETARTRSIHIGRIVPIYEKLGTFSSKLRRRVIYETLERLGDRVDEILPASVRKRVDSLPRKEALDGSHFPTDETSLDALNCFESAAQKHLIFEEFFRFQLGLQINRRAYPDAPQAKAITVDDRIRGIALNVLPFHLTRDQRRVLREIVGDLKKSQPMNRLLQGDVGSGKTIVALLAAVVAIENGLQVAFMAPTELLSEQHEVTLRRALAGTGYSIELLTGSMTNRNRDAAVARIRAGATQLVVGTHALIQATTEFRSLGLIIIDEQHRFGVAQRASLREKNSRANLLLMTATPIPRTLALSAYGDLEVSEIRERPPGRQNIATRVAAGSTREEVFMFVDKQIAQGRQAFVVYPLIDESEKLDLKAATVMAAEIENHYFPNRRVALIHGRLLREERERLMSAFSAGQIDLLVATTVVEVGLDVPNASIMVIEQAERFGLAQLHQLRGRVGRGDHESFCILLHKDNLAGPSAIRLKTLAETNDGFDIAEKDLQLRGPGDFFGTRQSGIPLFRTGDVVRDHGVMNAAARITKEWLAGPEQHTVDLNRVKIDWNARFPFANTS</sequence>
<dbReference type="InterPro" id="IPR045562">
    <property type="entry name" value="RecG_dom3_C"/>
</dbReference>
<reference evidence="19" key="1">
    <citation type="journal article" date="2014" name="Genome Biol. Evol.">
        <title>Pangenome evidence for extensive interdomain horizontal transfer affecting lineage core and shell genes in uncultured planktonic thaumarchaeota and euryarchaeota.</title>
        <authorList>
            <person name="Deschamps P."/>
            <person name="Zivanovic Y."/>
            <person name="Moreira D."/>
            <person name="Rodriguez-Valera F."/>
            <person name="Lopez-Garcia P."/>
        </authorList>
    </citation>
    <scope>NUCLEOTIDE SEQUENCE</scope>
</reference>
<dbReference type="SMART" id="SM00490">
    <property type="entry name" value="HELICc"/>
    <property type="match status" value="1"/>
</dbReference>
<dbReference type="NCBIfam" id="NF008168">
    <property type="entry name" value="PRK10917.2-2"/>
    <property type="match status" value="1"/>
</dbReference>
<dbReference type="GO" id="GO:0016887">
    <property type="term" value="F:ATP hydrolysis activity"/>
    <property type="evidence" value="ECO:0007669"/>
    <property type="project" value="RHEA"/>
</dbReference>
<dbReference type="InterPro" id="IPR012340">
    <property type="entry name" value="NA-bd_OB-fold"/>
</dbReference>
<keyword evidence="9" id="KW-0233">DNA recombination</keyword>
<evidence type="ECO:0000256" key="16">
    <source>
        <dbReference type="ARBA" id="ARBA00049819"/>
    </source>
</evidence>
<dbReference type="SUPFAM" id="SSF52540">
    <property type="entry name" value="P-loop containing nucleoside triphosphate hydrolases"/>
    <property type="match status" value="2"/>
</dbReference>
<proteinExistence type="inferred from homology"/>
<dbReference type="PROSITE" id="PS51194">
    <property type="entry name" value="HELICASE_CTER"/>
    <property type="match status" value="1"/>
</dbReference>
<dbReference type="Gene3D" id="3.40.50.300">
    <property type="entry name" value="P-loop containing nucleotide triphosphate hydrolases"/>
    <property type="match status" value="2"/>
</dbReference>
<protein>
    <recommendedName>
        <fullName evidence="2">ATP-dependent DNA helicase RecG</fullName>
        <ecNumber evidence="13">5.6.2.4</ecNumber>
    </recommendedName>
    <alternativeName>
        <fullName evidence="15">DNA branch migration protein RecG</fullName>
    </alternativeName>
    <alternativeName>
        <fullName evidence="16">Probable DNA 3'-5' helicase RecG</fullName>
    </alternativeName>
</protein>
<keyword evidence="6 19" id="KW-0347">Helicase</keyword>
<evidence type="ECO:0000259" key="18">
    <source>
        <dbReference type="PROSITE" id="PS51194"/>
    </source>
</evidence>
<evidence type="ECO:0000256" key="6">
    <source>
        <dbReference type="ARBA" id="ARBA00022806"/>
    </source>
</evidence>
<evidence type="ECO:0000256" key="15">
    <source>
        <dbReference type="ARBA" id="ARBA00049803"/>
    </source>
</evidence>
<evidence type="ECO:0000256" key="11">
    <source>
        <dbReference type="ARBA" id="ARBA00023235"/>
    </source>
</evidence>
<dbReference type="InterPro" id="IPR001650">
    <property type="entry name" value="Helicase_C-like"/>
</dbReference>
<evidence type="ECO:0000256" key="10">
    <source>
        <dbReference type="ARBA" id="ARBA00023204"/>
    </source>
</evidence>
<keyword evidence="8" id="KW-0238">DNA-binding</keyword>
<dbReference type="Gene3D" id="2.40.50.140">
    <property type="entry name" value="Nucleic acid-binding proteins"/>
    <property type="match status" value="1"/>
</dbReference>
<comment type="catalytic activity">
    <reaction evidence="14">
        <text>ATP + H2O = ADP + phosphate + H(+)</text>
        <dbReference type="Rhea" id="RHEA:13065"/>
        <dbReference type="ChEBI" id="CHEBI:15377"/>
        <dbReference type="ChEBI" id="CHEBI:15378"/>
        <dbReference type="ChEBI" id="CHEBI:30616"/>
        <dbReference type="ChEBI" id="CHEBI:43474"/>
        <dbReference type="ChEBI" id="CHEBI:456216"/>
        <dbReference type="EC" id="5.6.2.4"/>
    </reaction>
</comment>
<dbReference type="NCBIfam" id="NF008165">
    <property type="entry name" value="PRK10917.1-3"/>
    <property type="match status" value="1"/>
</dbReference>
<dbReference type="Pfam" id="PF17191">
    <property type="entry name" value="RecG_wedge"/>
    <property type="match status" value="1"/>
</dbReference>
<dbReference type="AlphaFoldDB" id="A0A075HEC3"/>
<dbReference type="NCBIfam" id="TIGR00643">
    <property type="entry name" value="recG"/>
    <property type="match status" value="1"/>
</dbReference>
<dbReference type="SMART" id="SM00487">
    <property type="entry name" value="DEXDc"/>
    <property type="match status" value="1"/>
</dbReference>
<keyword evidence="11" id="KW-0413">Isomerase</keyword>
<evidence type="ECO:0000256" key="14">
    <source>
        <dbReference type="ARBA" id="ARBA00048988"/>
    </source>
</evidence>
<evidence type="ECO:0000256" key="2">
    <source>
        <dbReference type="ARBA" id="ARBA00017846"/>
    </source>
</evidence>
<dbReference type="CDD" id="cd04488">
    <property type="entry name" value="RecG_wedge_OBF"/>
    <property type="match status" value="1"/>
</dbReference>
<dbReference type="InterPro" id="IPR047112">
    <property type="entry name" value="RecG/Mfd"/>
</dbReference>
<dbReference type="Pfam" id="PF00271">
    <property type="entry name" value="Helicase_C"/>
    <property type="match status" value="1"/>
</dbReference>
<feature type="domain" description="Helicase C-terminal" evidence="18">
    <location>
        <begin position="473"/>
        <end position="634"/>
    </location>
</feature>
<evidence type="ECO:0000256" key="13">
    <source>
        <dbReference type="ARBA" id="ARBA00034808"/>
    </source>
</evidence>
<dbReference type="GO" id="GO:0006310">
    <property type="term" value="P:DNA recombination"/>
    <property type="evidence" value="ECO:0007669"/>
    <property type="project" value="UniProtKB-KW"/>
</dbReference>
<evidence type="ECO:0000256" key="7">
    <source>
        <dbReference type="ARBA" id="ARBA00022840"/>
    </source>
</evidence>
<evidence type="ECO:0000313" key="19">
    <source>
        <dbReference type="EMBL" id="AIF14876.1"/>
    </source>
</evidence>
<dbReference type="InterPro" id="IPR027417">
    <property type="entry name" value="P-loop_NTPase"/>
</dbReference>
<dbReference type="Pfam" id="PF19833">
    <property type="entry name" value="RecG_dom3_C"/>
    <property type="match status" value="1"/>
</dbReference>
<dbReference type="GO" id="GO:0006281">
    <property type="term" value="P:DNA repair"/>
    <property type="evidence" value="ECO:0007669"/>
    <property type="project" value="UniProtKB-KW"/>
</dbReference>